<organism evidence="1">
    <name type="scientific">Myoviridae sp. ct5hB2</name>
    <dbReference type="NCBI Taxonomy" id="2826614"/>
    <lineage>
        <taxon>Viruses</taxon>
        <taxon>Duplodnaviria</taxon>
        <taxon>Heunggongvirae</taxon>
        <taxon>Uroviricota</taxon>
        <taxon>Caudoviricetes</taxon>
    </lineage>
</organism>
<reference evidence="1" key="1">
    <citation type="journal article" date="2021" name="Proc. Natl. Acad. Sci. U.S.A.">
        <title>A Catalog of Tens of Thousands of Viruses from Human Metagenomes Reveals Hidden Associations with Chronic Diseases.</title>
        <authorList>
            <person name="Tisza M.J."/>
            <person name="Buck C.B."/>
        </authorList>
    </citation>
    <scope>NUCLEOTIDE SEQUENCE</scope>
    <source>
        <strain evidence="1">Ct5hB2</strain>
    </source>
</reference>
<sequence>MLKEYLTMELERSQSRKAGYLQECRKLEAVLKEADMLPMAQEQKLELVQSLNGILVGK</sequence>
<accession>A0A8S5N7U5</accession>
<dbReference type="EMBL" id="BK015093">
    <property type="protein sequence ID" value="DAD90750.1"/>
    <property type="molecule type" value="Genomic_DNA"/>
</dbReference>
<proteinExistence type="predicted"/>
<evidence type="ECO:0000313" key="1">
    <source>
        <dbReference type="EMBL" id="DAD90750.1"/>
    </source>
</evidence>
<protein>
    <submittedName>
        <fullName evidence="1">Uncharacterized protein</fullName>
    </submittedName>
</protein>
<name>A0A8S5N7U5_9CAUD</name>